<reference evidence="1" key="1">
    <citation type="submission" date="2019-03" db="EMBL/GenBank/DDBJ databases">
        <title>Largest Complete Mitochondrial Genome of a Gymnosperm, Sitka Spruce (Picea sitchensis), Indicates Complex Physical Structure.</title>
        <authorList>
            <person name="Jackman S.D."/>
            <person name="Coombe L."/>
            <person name="Warren R."/>
            <person name="Kirk H."/>
            <person name="Trinh E."/>
            <person name="McLeod T."/>
            <person name="Pleasance S."/>
            <person name="Pandoh P."/>
            <person name="Zhao Y."/>
            <person name="Coope R."/>
            <person name="Bousquet J."/>
            <person name="Bohlmann J.C."/>
            <person name="Jones S.J.M."/>
            <person name="Birol I."/>
        </authorList>
    </citation>
    <scope>NUCLEOTIDE SEQUENCE</scope>
    <source>
        <strain evidence="1">Q903</strain>
    </source>
</reference>
<accession>A0A6B9XW31</accession>
<gene>
    <name evidence="1" type="primary">orf05578</name>
    <name evidence="1" type="ORF">Q903MT_gene5546</name>
</gene>
<proteinExistence type="predicted"/>
<keyword evidence="1" id="KW-0496">Mitochondrion</keyword>
<dbReference type="AlphaFoldDB" id="A0A6B9XW31"/>
<evidence type="ECO:0000313" key="1">
    <source>
        <dbReference type="EMBL" id="QHR91511.1"/>
    </source>
</evidence>
<name>A0A6B9XW31_PICSI</name>
<geneLocation type="mitochondrion" evidence="1"/>
<organism evidence="1">
    <name type="scientific">Picea sitchensis</name>
    <name type="common">Sitka spruce</name>
    <name type="synonym">Pinus sitchensis</name>
    <dbReference type="NCBI Taxonomy" id="3332"/>
    <lineage>
        <taxon>Eukaryota</taxon>
        <taxon>Viridiplantae</taxon>
        <taxon>Streptophyta</taxon>
        <taxon>Embryophyta</taxon>
        <taxon>Tracheophyta</taxon>
        <taxon>Spermatophyta</taxon>
        <taxon>Pinopsida</taxon>
        <taxon>Pinidae</taxon>
        <taxon>Conifers I</taxon>
        <taxon>Pinales</taxon>
        <taxon>Pinaceae</taxon>
        <taxon>Picea</taxon>
    </lineage>
</organism>
<dbReference type="EMBL" id="MK697702">
    <property type="protein sequence ID" value="QHR91511.1"/>
    <property type="molecule type" value="Genomic_DNA"/>
</dbReference>
<sequence>MLERWLPIETEHKGTTAMGSSMELGSLYLKQERGLRQLVIYDSTGEDRSYAIHIEKAIQIREVEPFLEPPGERRAGIR</sequence>
<protein>
    <submittedName>
        <fullName evidence="1">Uncharacterized protein</fullName>
    </submittedName>
</protein>